<accession>A0A8S5LYS7</accession>
<dbReference type="EMBL" id="BK014776">
    <property type="protein sequence ID" value="DAD75201.1"/>
    <property type="molecule type" value="Genomic_DNA"/>
</dbReference>
<name>A0A8S5LYS7_9CAUD</name>
<sequence length="62" mass="6868">MRTRGICSCDWIRTSNRPVIGLVVMLPICSLPVRSGKTPRISPLSPRFQFSSDGHARTGARQ</sequence>
<feature type="region of interest" description="Disordered" evidence="1">
    <location>
        <begin position="38"/>
        <end position="62"/>
    </location>
</feature>
<evidence type="ECO:0000313" key="2">
    <source>
        <dbReference type="EMBL" id="DAD75201.1"/>
    </source>
</evidence>
<proteinExistence type="predicted"/>
<reference evidence="2" key="1">
    <citation type="journal article" date="2021" name="Proc. Natl. Acad. Sci. U.S.A.">
        <title>A Catalog of Tens of Thousands of Viruses from Human Metagenomes Reveals Hidden Associations with Chronic Diseases.</title>
        <authorList>
            <person name="Tisza M.J."/>
            <person name="Buck C.B."/>
        </authorList>
    </citation>
    <scope>NUCLEOTIDE SEQUENCE</scope>
    <source>
        <strain evidence="2">CtvGX2</strain>
    </source>
</reference>
<organism evidence="2">
    <name type="scientific">Siphoviridae sp. ctvGX2</name>
    <dbReference type="NCBI Taxonomy" id="2826512"/>
    <lineage>
        <taxon>Viruses</taxon>
        <taxon>Duplodnaviria</taxon>
        <taxon>Heunggongvirae</taxon>
        <taxon>Uroviricota</taxon>
        <taxon>Caudoviricetes</taxon>
    </lineage>
</organism>
<protein>
    <submittedName>
        <fullName evidence="2">Uncharacterized protein</fullName>
    </submittedName>
</protein>
<evidence type="ECO:0000256" key="1">
    <source>
        <dbReference type="SAM" id="MobiDB-lite"/>
    </source>
</evidence>